<reference evidence="2" key="2">
    <citation type="submission" date="2021-08" db="EMBL/GenBank/DDBJ databases">
        <authorList>
            <person name="Tani A."/>
            <person name="Ola A."/>
            <person name="Ogura Y."/>
            <person name="Katsura K."/>
            <person name="Hayashi T."/>
        </authorList>
    </citation>
    <scope>NUCLEOTIDE SEQUENCE</scope>
    <source>
        <strain evidence="2">NBRC 103626</strain>
    </source>
</reference>
<evidence type="ECO:0000313" key="3">
    <source>
        <dbReference type="Proteomes" id="UP001055108"/>
    </source>
</evidence>
<dbReference type="PANTHER" id="PTHR30386">
    <property type="entry name" value="MEMBRANE FUSION SUBUNIT OF EMRAB-TOLC MULTIDRUG EFFLUX PUMP"/>
    <property type="match status" value="1"/>
</dbReference>
<dbReference type="Gene3D" id="2.40.30.170">
    <property type="match status" value="1"/>
</dbReference>
<proteinExistence type="predicted"/>
<feature type="domain" description="AprE-like beta-barrel" evidence="1">
    <location>
        <begin position="10"/>
        <end position="99"/>
    </location>
</feature>
<accession>A0AA37HRR7</accession>
<evidence type="ECO:0000313" key="2">
    <source>
        <dbReference type="EMBL" id="GJD79753.1"/>
    </source>
</evidence>
<sequence>MLVVPSADQLAVEVRVQPQDIDSVHLDQRAMLRFSAFNQRTTPEIEGQVTRISADVSQDAKTGVSYYTVRIGVAEAQKDRLGGARLVPGMPVEAFLQIGERSVLSYLTKPLADQITEAWRER</sequence>
<protein>
    <submittedName>
        <fullName evidence="2">Type I secretion system membrane fusion protein PrsE</fullName>
    </submittedName>
</protein>
<name>A0AA37HRR7_9HYPH</name>
<organism evidence="2 3">
    <name type="scientific">Methylobacterium gregans</name>
    <dbReference type="NCBI Taxonomy" id="374424"/>
    <lineage>
        <taxon>Bacteria</taxon>
        <taxon>Pseudomonadati</taxon>
        <taxon>Pseudomonadota</taxon>
        <taxon>Alphaproteobacteria</taxon>
        <taxon>Hyphomicrobiales</taxon>
        <taxon>Methylobacteriaceae</taxon>
        <taxon>Methylobacterium</taxon>
    </lineage>
</organism>
<dbReference type="InterPro" id="IPR058982">
    <property type="entry name" value="Beta-barrel_AprE"/>
</dbReference>
<dbReference type="Pfam" id="PF26002">
    <property type="entry name" value="Beta-barrel_AprE"/>
    <property type="match status" value="1"/>
</dbReference>
<dbReference type="AlphaFoldDB" id="A0AA37HRR7"/>
<keyword evidence="3" id="KW-1185">Reference proteome</keyword>
<gene>
    <name evidence="2" type="primary">prsE_2</name>
    <name evidence="2" type="ORF">NBEOAGPD_2982</name>
</gene>
<dbReference type="EMBL" id="BPQM01000070">
    <property type="protein sequence ID" value="GJD79753.1"/>
    <property type="molecule type" value="Genomic_DNA"/>
</dbReference>
<dbReference type="PRINTS" id="PR01490">
    <property type="entry name" value="RTXTOXIND"/>
</dbReference>
<reference evidence="2" key="1">
    <citation type="journal article" date="2016" name="Front. Microbiol.">
        <title>Genome Sequence of the Piezophilic, Mesophilic Sulfate-Reducing Bacterium Desulfovibrio indicus J2T.</title>
        <authorList>
            <person name="Cao J."/>
            <person name="Maignien L."/>
            <person name="Shao Z."/>
            <person name="Alain K."/>
            <person name="Jebbar M."/>
        </authorList>
    </citation>
    <scope>NUCLEOTIDE SEQUENCE</scope>
    <source>
        <strain evidence="2">NBRC 103626</strain>
    </source>
</reference>
<dbReference type="PANTHER" id="PTHR30386:SF17">
    <property type="entry name" value="ALKALINE PROTEASE SECRETION PROTEIN APRE"/>
    <property type="match status" value="1"/>
</dbReference>
<dbReference type="InterPro" id="IPR050739">
    <property type="entry name" value="MFP"/>
</dbReference>
<comment type="caution">
    <text evidence="2">The sequence shown here is derived from an EMBL/GenBank/DDBJ whole genome shotgun (WGS) entry which is preliminary data.</text>
</comment>
<dbReference type="Proteomes" id="UP001055108">
    <property type="component" value="Unassembled WGS sequence"/>
</dbReference>
<evidence type="ECO:0000259" key="1">
    <source>
        <dbReference type="Pfam" id="PF26002"/>
    </source>
</evidence>